<feature type="transmembrane region" description="Helical" evidence="1">
    <location>
        <begin position="43"/>
        <end position="70"/>
    </location>
</feature>
<evidence type="ECO:0000313" key="4">
    <source>
        <dbReference type="Proteomes" id="UP001552521"/>
    </source>
</evidence>
<dbReference type="EMBL" id="JBFAQK010000027">
    <property type="protein sequence ID" value="MEV4683115.1"/>
    <property type="molecule type" value="Genomic_DNA"/>
</dbReference>
<protein>
    <submittedName>
        <fullName evidence="3">DMT family transporter</fullName>
    </submittedName>
</protein>
<feature type="transmembrane region" description="Helical" evidence="1">
    <location>
        <begin position="129"/>
        <end position="150"/>
    </location>
</feature>
<dbReference type="PANTHER" id="PTHR40761:SF1">
    <property type="entry name" value="CONSERVED INTEGRAL MEMBRANE ALANINE VALINE AND LEUCINE RICH PROTEIN-RELATED"/>
    <property type="match status" value="1"/>
</dbReference>
<keyword evidence="2" id="KW-0732">Signal</keyword>
<keyword evidence="1" id="KW-0812">Transmembrane</keyword>
<dbReference type="InterPro" id="IPR037185">
    <property type="entry name" value="EmrE-like"/>
</dbReference>
<evidence type="ECO:0000313" key="3">
    <source>
        <dbReference type="EMBL" id="MEV4683115.1"/>
    </source>
</evidence>
<feature type="chain" id="PRO_5045335767" evidence="2">
    <location>
        <begin position="18"/>
        <end position="286"/>
    </location>
</feature>
<organism evidence="3 4">
    <name type="scientific">Streptomyces kurssanovii</name>
    <dbReference type="NCBI Taxonomy" id="67312"/>
    <lineage>
        <taxon>Bacteria</taxon>
        <taxon>Bacillati</taxon>
        <taxon>Actinomycetota</taxon>
        <taxon>Actinomycetes</taxon>
        <taxon>Kitasatosporales</taxon>
        <taxon>Streptomycetaceae</taxon>
        <taxon>Streptomyces</taxon>
    </lineage>
</organism>
<keyword evidence="1" id="KW-1133">Transmembrane helix</keyword>
<feature type="transmembrane region" description="Helical" evidence="1">
    <location>
        <begin position="194"/>
        <end position="212"/>
    </location>
</feature>
<accession>A0ABV3HX00</accession>
<keyword evidence="1" id="KW-0472">Membrane</keyword>
<dbReference type="RefSeq" id="WP_364596098.1">
    <property type="nucleotide sequence ID" value="NZ_JBFAQK010000027.1"/>
</dbReference>
<dbReference type="PANTHER" id="PTHR40761">
    <property type="entry name" value="CONSERVED INTEGRAL MEMBRANE ALANINE VALINE AND LEUCINE RICH PROTEIN-RELATED"/>
    <property type="match status" value="1"/>
</dbReference>
<reference evidence="3 4" key="1">
    <citation type="submission" date="2024-06" db="EMBL/GenBank/DDBJ databases">
        <title>The Natural Products Discovery Center: Release of the First 8490 Sequenced Strains for Exploring Actinobacteria Biosynthetic Diversity.</title>
        <authorList>
            <person name="Kalkreuter E."/>
            <person name="Kautsar S.A."/>
            <person name="Yang D."/>
            <person name="Bader C.D."/>
            <person name="Teijaro C.N."/>
            <person name="Fluegel L."/>
            <person name="Davis C.M."/>
            <person name="Simpson J.R."/>
            <person name="Lauterbach L."/>
            <person name="Steele A.D."/>
            <person name="Gui C."/>
            <person name="Meng S."/>
            <person name="Li G."/>
            <person name="Viehrig K."/>
            <person name="Ye F."/>
            <person name="Su P."/>
            <person name="Kiefer A.F."/>
            <person name="Nichols A."/>
            <person name="Cepeda A.J."/>
            <person name="Yan W."/>
            <person name="Fan B."/>
            <person name="Jiang Y."/>
            <person name="Adhikari A."/>
            <person name="Zheng C.-J."/>
            <person name="Schuster L."/>
            <person name="Cowan T.M."/>
            <person name="Smanski M.J."/>
            <person name="Chevrette M.G."/>
            <person name="De Carvalho L.P.S."/>
            <person name="Shen B."/>
        </authorList>
    </citation>
    <scope>NUCLEOTIDE SEQUENCE [LARGE SCALE GENOMIC DNA]</scope>
    <source>
        <strain evidence="3 4">NPDC049344</strain>
    </source>
</reference>
<feature type="transmembrane region" description="Helical" evidence="1">
    <location>
        <begin position="157"/>
        <end position="174"/>
    </location>
</feature>
<comment type="caution">
    <text evidence="3">The sequence shown here is derived from an EMBL/GenBank/DDBJ whole genome shotgun (WGS) entry which is preliminary data.</text>
</comment>
<keyword evidence="4" id="KW-1185">Reference proteome</keyword>
<dbReference type="SUPFAM" id="SSF103481">
    <property type="entry name" value="Multidrug resistance efflux transporter EmrE"/>
    <property type="match status" value="1"/>
</dbReference>
<dbReference type="Proteomes" id="UP001552521">
    <property type="component" value="Unassembled WGS sequence"/>
</dbReference>
<feature type="transmembrane region" description="Helical" evidence="1">
    <location>
        <begin position="99"/>
        <end position="117"/>
    </location>
</feature>
<evidence type="ECO:0000256" key="1">
    <source>
        <dbReference type="SAM" id="Phobius"/>
    </source>
</evidence>
<name>A0ABV3HX00_9ACTN</name>
<gene>
    <name evidence="3" type="ORF">AB0K36_20265</name>
</gene>
<feature type="signal peptide" evidence="2">
    <location>
        <begin position="1"/>
        <end position="17"/>
    </location>
</feature>
<sequence>MTALSVCLALLGALANAAASVLQRRALADSAGATVMALLRRPVWVWGAAMLVLSGALQALALATGPLAVVQPVMSTELLFTLVVGGIAFRRRPDPRTRIAFVAMAVGLGGFLALAAPSGGRDTVPTAHWVWAGLSLAAAVAVLVAVSLRLPSAPRAAVLGTATAIGFSCTAVLLKDALGRLPEGVGAVFATWQLYTAMGVGLGSFLLLQVTLRAGSLAASQPALTLGDALLSVVLGVVLFQENVHLGWRSPLEAVALGLLIGGCVELARSPLLAEDPESTGGTGKW</sequence>
<dbReference type="NCBIfam" id="NF038012">
    <property type="entry name" value="DMT_1"/>
    <property type="match status" value="1"/>
</dbReference>
<proteinExistence type="predicted"/>
<evidence type="ECO:0000256" key="2">
    <source>
        <dbReference type="SAM" id="SignalP"/>
    </source>
</evidence>